<keyword evidence="13" id="KW-1185">Reference proteome</keyword>
<evidence type="ECO:0000256" key="10">
    <source>
        <dbReference type="RuleBase" id="RU004440"/>
    </source>
</evidence>
<dbReference type="GO" id="GO:0003796">
    <property type="term" value="F:lysozyme activity"/>
    <property type="evidence" value="ECO:0007669"/>
    <property type="project" value="UniProtKB-EC"/>
</dbReference>
<dbReference type="SUPFAM" id="SSF53955">
    <property type="entry name" value="Lysozyme-like"/>
    <property type="match status" value="1"/>
</dbReference>
<organism evidence="13 14">
    <name type="scientific">Camelus ferus</name>
    <name type="common">Wild bactrian camel</name>
    <name type="synonym">Camelus bactrianus ferus</name>
    <dbReference type="NCBI Taxonomy" id="419612"/>
    <lineage>
        <taxon>Eukaryota</taxon>
        <taxon>Metazoa</taxon>
        <taxon>Chordata</taxon>
        <taxon>Craniata</taxon>
        <taxon>Vertebrata</taxon>
        <taxon>Euteleostomi</taxon>
        <taxon>Mammalia</taxon>
        <taxon>Eutheria</taxon>
        <taxon>Laurasiatheria</taxon>
        <taxon>Artiodactyla</taxon>
        <taxon>Tylopoda</taxon>
        <taxon>Camelidae</taxon>
        <taxon>Camelus</taxon>
    </lineage>
</organism>
<evidence type="ECO:0000256" key="9">
    <source>
        <dbReference type="ARBA" id="ARBA00023295"/>
    </source>
</evidence>
<comment type="catalytic activity">
    <reaction evidence="1">
        <text>Hydrolysis of (1-&gt;4)-beta-linkages between N-acetylmuramic acid and N-acetyl-D-glucosamine residues in a peptidoglycan and between N-acetyl-D-glucosamine residues in chitodextrins.</text>
        <dbReference type="EC" id="3.2.1.17"/>
    </reaction>
</comment>
<dbReference type="GO" id="GO:0050829">
    <property type="term" value="P:defense response to Gram-negative bacterium"/>
    <property type="evidence" value="ECO:0007669"/>
    <property type="project" value="TreeGrafter"/>
</dbReference>
<dbReference type="PROSITE" id="PS51348">
    <property type="entry name" value="GLYCOSYL_HYDROL_F22_2"/>
    <property type="match status" value="1"/>
</dbReference>
<keyword evidence="6" id="KW-0081">Bacteriolytic enzyme</keyword>
<dbReference type="InterPro" id="IPR023346">
    <property type="entry name" value="Lysozyme-like_dom_sf"/>
</dbReference>
<reference evidence="14" key="1">
    <citation type="submission" date="2025-08" db="UniProtKB">
        <authorList>
            <consortium name="RefSeq"/>
        </authorList>
    </citation>
    <scope>IDENTIFICATION</scope>
    <source>
        <tissue evidence="14">Ear skin</tissue>
    </source>
</reference>
<dbReference type="GO" id="GO:0050830">
    <property type="term" value="P:defense response to Gram-positive bacterium"/>
    <property type="evidence" value="ECO:0007669"/>
    <property type="project" value="TreeGrafter"/>
</dbReference>
<comment type="similarity">
    <text evidence="3 10">Belongs to the glycosyl hydrolase 22 family.</text>
</comment>
<dbReference type="Pfam" id="PF00062">
    <property type="entry name" value="Lys"/>
    <property type="match status" value="1"/>
</dbReference>
<dbReference type="AlphaFoldDB" id="A0A8B8U088"/>
<evidence type="ECO:0000256" key="4">
    <source>
        <dbReference type="ARBA" id="ARBA00012732"/>
    </source>
</evidence>
<dbReference type="PRINTS" id="PR00137">
    <property type="entry name" value="LYSOZYME"/>
</dbReference>
<keyword evidence="8" id="KW-1015">Disulfide bond</keyword>
<evidence type="ECO:0000256" key="7">
    <source>
        <dbReference type="ARBA" id="ARBA00022801"/>
    </source>
</evidence>
<dbReference type="GeneID" id="102506357"/>
<evidence type="ECO:0000256" key="11">
    <source>
        <dbReference type="SAM" id="SignalP"/>
    </source>
</evidence>
<dbReference type="SMART" id="SM00263">
    <property type="entry name" value="LYZ1"/>
    <property type="match status" value="1"/>
</dbReference>
<evidence type="ECO:0000256" key="1">
    <source>
        <dbReference type="ARBA" id="ARBA00000632"/>
    </source>
</evidence>
<feature type="chain" id="PRO_5034891173" description="lysozyme" evidence="11">
    <location>
        <begin position="19"/>
        <end position="148"/>
    </location>
</feature>
<dbReference type="PRINTS" id="PR00135">
    <property type="entry name" value="LYZLACT"/>
</dbReference>
<accession>A0A8B8U088</accession>
<feature type="signal peptide" evidence="11">
    <location>
        <begin position="1"/>
        <end position="18"/>
    </location>
</feature>
<dbReference type="InterPro" id="IPR019799">
    <property type="entry name" value="Glyco_hydro_22_CS"/>
</dbReference>
<dbReference type="KEGG" id="cfr:102506357"/>
<dbReference type="PROSITE" id="PS00128">
    <property type="entry name" value="GLYCOSYL_HYDROL_F22_1"/>
    <property type="match status" value="1"/>
</dbReference>
<evidence type="ECO:0000256" key="2">
    <source>
        <dbReference type="ARBA" id="ARBA00002647"/>
    </source>
</evidence>
<dbReference type="CDD" id="cd16897">
    <property type="entry name" value="LYZ_C"/>
    <property type="match status" value="1"/>
</dbReference>
<dbReference type="Gene3D" id="1.10.530.10">
    <property type="match status" value="1"/>
</dbReference>
<dbReference type="RefSeq" id="XP_032347986.1">
    <property type="nucleotide sequence ID" value="XM_032492095.1"/>
</dbReference>
<comment type="function">
    <text evidence="2">Lysozymes have primarily a bacteriolytic function; those in tissues and body fluids are associated with the monocyte-macrophage system and enhance the activity of immunoagents.</text>
</comment>
<evidence type="ECO:0000313" key="14">
    <source>
        <dbReference type="RefSeq" id="XP_032347986.1"/>
    </source>
</evidence>
<evidence type="ECO:0000256" key="3">
    <source>
        <dbReference type="ARBA" id="ARBA00010859"/>
    </source>
</evidence>
<evidence type="ECO:0000313" key="13">
    <source>
        <dbReference type="Proteomes" id="UP000694856"/>
    </source>
</evidence>
<protein>
    <recommendedName>
        <fullName evidence="4">lysozyme</fullName>
        <ecNumber evidence="4">3.2.1.17</ecNumber>
    </recommendedName>
</protein>
<dbReference type="FunFam" id="1.10.530.10:FF:000001">
    <property type="entry name" value="Lysozyme C"/>
    <property type="match status" value="1"/>
</dbReference>
<sequence length="148" mass="16570">MKALLVLGLVLLAVAVQGKVWERCALARKLKELGMSGYRGVSLANWMCLARWESNYDTKATNFNPSSRSTDYGIFQINSRYWCNDGKTPKAVNGCGINCDVLLQDDITKAVQCAKRVVRDPLGIRAWVAWKNHCEGHDVEQYVEGCDL</sequence>
<evidence type="ECO:0000256" key="5">
    <source>
        <dbReference type="ARBA" id="ARBA00022529"/>
    </source>
</evidence>
<evidence type="ECO:0000256" key="6">
    <source>
        <dbReference type="ARBA" id="ARBA00022638"/>
    </source>
</evidence>
<proteinExistence type="inferred from homology"/>
<keyword evidence="9" id="KW-0326">Glycosidase</keyword>
<gene>
    <name evidence="14" type="primary">LOC102506357</name>
</gene>
<dbReference type="EC" id="3.2.1.17" evidence="4"/>
<dbReference type="InterPro" id="IPR001916">
    <property type="entry name" value="Glyco_hydro_22"/>
</dbReference>
<dbReference type="PANTHER" id="PTHR11407:SF28">
    <property type="entry name" value="LYSOZYME C"/>
    <property type="match status" value="1"/>
</dbReference>
<dbReference type="InterPro" id="IPR000974">
    <property type="entry name" value="Glyco_hydro_22_lys"/>
</dbReference>
<feature type="domain" description="Glycosyl hydrolases family 22 (GH22)" evidence="12">
    <location>
        <begin position="95"/>
        <end position="113"/>
    </location>
</feature>
<keyword evidence="7" id="KW-0378">Hydrolase</keyword>
<keyword evidence="5" id="KW-0929">Antimicrobial</keyword>
<name>A0A8B8U088_CAMFR</name>
<dbReference type="Proteomes" id="UP000694856">
    <property type="component" value="Chromosome 12"/>
</dbReference>
<evidence type="ECO:0000256" key="8">
    <source>
        <dbReference type="ARBA" id="ARBA00023157"/>
    </source>
</evidence>
<keyword evidence="11" id="KW-0732">Signal</keyword>
<dbReference type="PANTHER" id="PTHR11407">
    <property type="entry name" value="LYSOZYME C"/>
    <property type="match status" value="1"/>
</dbReference>
<evidence type="ECO:0000259" key="12">
    <source>
        <dbReference type="PROSITE" id="PS00128"/>
    </source>
</evidence>
<dbReference type="GO" id="GO:0031640">
    <property type="term" value="P:killing of cells of another organism"/>
    <property type="evidence" value="ECO:0007669"/>
    <property type="project" value="UniProtKB-KW"/>
</dbReference>